<dbReference type="EMBL" id="CP144751">
    <property type="protein sequence ID" value="WVZ86687.1"/>
    <property type="molecule type" value="Genomic_DNA"/>
</dbReference>
<reference evidence="2 3" key="1">
    <citation type="submission" date="2024-02" db="EMBL/GenBank/DDBJ databases">
        <title>High-quality chromosome-scale genome assembly of Pensacola bahiagrass (Paspalum notatum Flugge var. saurae).</title>
        <authorList>
            <person name="Vega J.M."/>
            <person name="Podio M."/>
            <person name="Orjuela J."/>
            <person name="Siena L.A."/>
            <person name="Pessino S.C."/>
            <person name="Combes M.C."/>
            <person name="Mariac C."/>
            <person name="Albertini E."/>
            <person name="Pupilli F."/>
            <person name="Ortiz J.P.A."/>
            <person name="Leblanc O."/>
        </authorList>
    </citation>
    <scope>NUCLEOTIDE SEQUENCE [LARGE SCALE GENOMIC DNA]</scope>
    <source>
        <strain evidence="2">R1</strain>
        <tissue evidence="2">Leaf</tissue>
    </source>
</reference>
<dbReference type="AlphaFoldDB" id="A0AAQ3UBB4"/>
<evidence type="ECO:0000313" key="3">
    <source>
        <dbReference type="Proteomes" id="UP001341281"/>
    </source>
</evidence>
<feature type="non-terminal residue" evidence="2">
    <location>
        <position position="1"/>
    </location>
</feature>
<feature type="region of interest" description="Disordered" evidence="1">
    <location>
        <begin position="1"/>
        <end position="24"/>
    </location>
</feature>
<evidence type="ECO:0000313" key="2">
    <source>
        <dbReference type="EMBL" id="WVZ86687.1"/>
    </source>
</evidence>
<sequence length="157" mass="18641">MHARRRGVVLDTLPGGRRRHPPSPSRWLTEEKMIGLKLRELVPTRHFTSYESARKNSKSRRLARKVSTGRLLKFEHVFKAQRVIDEIRCCYFEKIVIIMPNLMLYRISHLKVAANVHYRDFDKASSFIAKALIIRIWEYYYEKNSDRARSRGTLHTQ</sequence>
<name>A0AAQ3UBB4_PASNO</name>
<organism evidence="2 3">
    <name type="scientific">Paspalum notatum var. saurae</name>
    <dbReference type="NCBI Taxonomy" id="547442"/>
    <lineage>
        <taxon>Eukaryota</taxon>
        <taxon>Viridiplantae</taxon>
        <taxon>Streptophyta</taxon>
        <taxon>Embryophyta</taxon>
        <taxon>Tracheophyta</taxon>
        <taxon>Spermatophyta</taxon>
        <taxon>Magnoliopsida</taxon>
        <taxon>Liliopsida</taxon>
        <taxon>Poales</taxon>
        <taxon>Poaceae</taxon>
        <taxon>PACMAD clade</taxon>
        <taxon>Panicoideae</taxon>
        <taxon>Andropogonodae</taxon>
        <taxon>Paspaleae</taxon>
        <taxon>Paspalinae</taxon>
        <taxon>Paspalum</taxon>
    </lineage>
</organism>
<dbReference type="Proteomes" id="UP001341281">
    <property type="component" value="Chromosome 07"/>
</dbReference>
<proteinExistence type="predicted"/>
<accession>A0AAQ3UBB4</accession>
<gene>
    <name evidence="2" type="ORF">U9M48_033436</name>
</gene>
<protein>
    <submittedName>
        <fullName evidence="2">Uncharacterized protein</fullName>
    </submittedName>
</protein>
<evidence type="ECO:0000256" key="1">
    <source>
        <dbReference type="SAM" id="MobiDB-lite"/>
    </source>
</evidence>
<keyword evidence="3" id="KW-1185">Reference proteome</keyword>